<dbReference type="Pfam" id="PF00293">
    <property type="entry name" value="NUDIX"/>
    <property type="match status" value="1"/>
</dbReference>
<keyword evidence="6" id="KW-1185">Reference proteome</keyword>
<evidence type="ECO:0000313" key="6">
    <source>
        <dbReference type="Proteomes" id="UP001162889"/>
    </source>
</evidence>
<proteinExistence type="predicted"/>
<dbReference type="PROSITE" id="PS00893">
    <property type="entry name" value="NUDIX_BOX"/>
    <property type="match status" value="1"/>
</dbReference>
<evidence type="ECO:0000313" key="3">
    <source>
        <dbReference type="EMBL" id="MBV6324193.1"/>
    </source>
</evidence>
<feature type="domain" description="Nudix hydrolase" evidence="2">
    <location>
        <begin position="46"/>
        <end position="176"/>
    </location>
</feature>
<evidence type="ECO:0000259" key="2">
    <source>
        <dbReference type="PROSITE" id="PS51462"/>
    </source>
</evidence>
<sequence length="183" mass="20524">MRQKIRDEILSISPFDDRERHDVSNCLAWVDSGVELCRVAKPATPPKHLVSYFAVVDDGHVLLVDHRNAQLWLPPGGHVEPGEHPRVTVARELEEELGFAAPHPIGAPLLVTVTATVGLTAGHTDVSLWYLVRASRHQAIKFDEREFVGVRWFPFDEVPLERADPHMKRFLSKLALSEKTCAA</sequence>
<dbReference type="PANTHER" id="PTHR43736:SF1">
    <property type="entry name" value="DIHYDRONEOPTERIN TRIPHOSPHATE DIPHOSPHATASE"/>
    <property type="match status" value="1"/>
</dbReference>
<keyword evidence="3" id="KW-0378">Hydrolase</keyword>
<dbReference type="PANTHER" id="PTHR43736">
    <property type="entry name" value="ADP-RIBOSE PYROPHOSPHATASE"/>
    <property type="match status" value="1"/>
</dbReference>
<organism evidence="3 5">
    <name type="scientific">Duganella violaceipulchra</name>
    <dbReference type="NCBI Taxonomy" id="2849652"/>
    <lineage>
        <taxon>Bacteria</taxon>
        <taxon>Pseudomonadati</taxon>
        <taxon>Pseudomonadota</taxon>
        <taxon>Betaproteobacteria</taxon>
        <taxon>Burkholderiales</taxon>
        <taxon>Oxalobacteraceae</taxon>
        <taxon>Telluria group</taxon>
        <taxon>Duganella</taxon>
    </lineage>
</organism>
<dbReference type="InterPro" id="IPR000086">
    <property type="entry name" value="NUDIX_hydrolase_dom"/>
</dbReference>
<dbReference type="Proteomes" id="UP001155901">
    <property type="component" value="Unassembled WGS sequence"/>
</dbReference>
<dbReference type="InterPro" id="IPR020084">
    <property type="entry name" value="NUDIX_hydrolase_CS"/>
</dbReference>
<protein>
    <submittedName>
        <fullName evidence="4">8-oxo-dGTP pyrophosphatase MutT (NUDIX family)</fullName>
    </submittedName>
    <submittedName>
        <fullName evidence="3">NUDIX hydrolase</fullName>
    </submittedName>
</protein>
<gene>
    <name evidence="3" type="ORF">KVP70_24955</name>
    <name evidence="4" type="ORF">L1274_005628</name>
</gene>
<accession>A0AA41L3N7</accession>
<reference evidence="3" key="1">
    <citation type="submission" date="2021-07" db="EMBL/GenBank/DDBJ databases">
        <title>Characterization of violacein-producing bacteria and related species.</title>
        <authorList>
            <person name="Wilson H.S."/>
            <person name="De Leon M.E."/>
        </authorList>
    </citation>
    <scope>NUCLEOTIDE SEQUENCE</scope>
    <source>
        <strain evidence="3">HSC-15S17</strain>
    </source>
</reference>
<dbReference type="EMBL" id="JALJZU010000013">
    <property type="protein sequence ID" value="MCP2011874.1"/>
    <property type="molecule type" value="Genomic_DNA"/>
</dbReference>
<evidence type="ECO:0000313" key="4">
    <source>
        <dbReference type="EMBL" id="MCP2011874.1"/>
    </source>
</evidence>
<name>A0AA41L3N7_9BURK</name>
<dbReference type="CDD" id="cd03674">
    <property type="entry name" value="NUDIX_Hydrolase"/>
    <property type="match status" value="1"/>
</dbReference>
<evidence type="ECO:0000256" key="1">
    <source>
        <dbReference type="ARBA" id="ARBA00001946"/>
    </source>
</evidence>
<dbReference type="EMBL" id="JAHTGR010000015">
    <property type="protein sequence ID" value="MBV6324193.1"/>
    <property type="molecule type" value="Genomic_DNA"/>
</dbReference>
<reference evidence="4" key="2">
    <citation type="submission" date="2022-03" db="EMBL/GenBank/DDBJ databases">
        <title>Genome Encyclopedia of Bacteria and Archaea VI: Functional Genomics of Type Strains.</title>
        <authorList>
            <person name="Whitman W."/>
        </authorList>
    </citation>
    <scope>NUCLEOTIDE SEQUENCE</scope>
    <source>
        <strain evidence="4">HSC-15S17</strain>
    </source>
</reference>
<dbReference type="RefSeq" id="WP_217945135.1">
    <property type="nucleotide sequence ID" value="NZ_JAHTGR010000015.1"/>
</dbReference>
<dbReference type="PROSITE" id="PS51462">
    <property type="entry name" value="NUDIX"/>
    <property type="match status" value="1"/>
</dbReference>
<dbReference type="Proteomes" id="UP001162889">
    <property type="component" value="Unassembled WGS sequence"/>
</dbReference>
<comment type="cofactor">
    <cofactor evidence="1">
        <name>Mg(2+)</name>
        <dbReference type="ChEBI" id="CHEBI:18420"/>
    </cofactor>
</comment>
<dbReference type="GO" id="GO:0016787">
    <property type="term" value="F:hydrolase activity"/>
    <property type="evidence" value="ECO:0007669"/>
    <property type="project" value="UniProtKB-KW"/>
</dbReference>
<evidence type="ECO:0000313" key="5">
    <source>
        <dbReference type="Proteomes" id="UP001155901"/>
    </source>
</evidence>
<comment type="caution">
    <text evidence="3">The sequence shown here is derived from an EMBL/GenBank/DDBJ whole genome shotgun (WGS) entry which is preliminary data.</text>
</comment>
<dbReference type="AlphaFoldDB" id="A0AA41L3N7"/>